<dbReference type="InterPro" id="IPR038404">
    <property type="entry name" value="TRAP_DctP_sf"/>
</dbReference>
<evidence type="ECO:0000313" key="4">
    <source>
        <dbReference type="Proteomes" id="UP001575652"/>
    </source>
</evidence>
<name>A0ABV4UKR7_9MICC</name>
<proteinExistence type="predicted"/>
<comment type="caution">
    <text evidence="3">The sequence shown here is derived from an EMBL/GenBank/DDBJ whole genome shotgun (WGS) entry which is preliminary data.</text>
</comment>
<dbReference type="NCBIfam" id="TIGR00787">
    <property type="entry name" value="dctP"/>
    <property type="match status" value="1"/>
</dbReference>
<dbReference type="RefSeq" id="WP_373971104.1">
    <property type="nucleotide sequence ID" value="NZ_JBHDLJ010000003.1"/>
</dbReference>
<evidence type="ECO:0000256" key="2">
    <source>
        <dbReference type="SAM" id="SignalP"/>
    </source>
</evidence>
<dbReference type="PIRSF" id="PIRSF006470">
    <property type="entry name" value="DctB"/>
    <property type="match status" value="1"/>
</dbReference>
<feature type="chain" id="PRO_5046908773" evidence="2">
    <location>
        <begin position="22"/>
        <end position="337"/>
    </location>
</feature>
<protein>
    <submittedName>
        <fullName evidence="3">TRAP transporter substrate-binding protein</fullName>
    </submittedName>
</protein>
<sequence>MKLVQGAGLALCATLSVSMLAACGSAAGGEDGGATKTLKVAFNQPEGHPQFVAMEELGEKLNERTGGAYDIQVFPNELLGSQQETITGVQSGSIDMSIVVGSLMENVNPDFVAFDLPYVFESSEQQMSVLNDPEITGDLYSSMEEQGIHVAGAFHSGVRNVYTKDKAVPTPSDLSGQKIRVIQNDTMVEMMNLMGGVGTAMGQGDVYTAIQSGVLDGGENNELIYNGLKHDEVAPHYTYTQHLMVPDYLIVNSDLYEGMSEEHRAVFEEEFAAAVDSEVALWETSVEEAKAAAEEAGAEFHEIDTAPFKEAVQPLVDSKLEGSDEARKLYDAAQAAK</sequence>
<dbReference type="CDD" id="cd13671">
    <property type="entry name" value="PBP2_TRAP_SBP_like_3"/>
    <property type="match status" value="1"/>
</dbReference>
<reference evidence="3 4" key="1">
    <citation type="submission" date="2024-09" db="EMBL/GenBank/DDBJ databases">
        <authorList>
            <person name="Salinas-Garcia M.A."/>
            <person name="Prieme A."/>
        </authorList>
    </citation>
    <scope>NUCLEOTIDE SEQUENCE [LARGE SCALE GENOMIC DNA]</scope>
    <source>
        <strain evidence="3 4">DSM 21081</strain>
    </source>
</reference>
<gene>
    <name evidence="3" type="ORF">ACETWP_04935</name>
</gene>
<dbReference type="PANTHER" id="PTHR33376">
    <property type="match status" value="1"/>
</dbReference>
<dbReference type="InterPro" id="IPR004682">
    <property type="entry name" value="TRAP_DctP"/>
</dbReference>
<evidence type="ECO:0000256" key="1">
    <source>
        <dbReference type="ARBA" id="ARBA00022729"/>
    </source>
</evidence>
<dbReference type="Proteomes" id="UP001575652">
    <property type="component" value="Unassembled WGS sequence"/>
</dbReference>
<dbReference type="PROSITE" id="PS51257">
    <property type="entry name" value="PROKAR_LIPOPROTEIN"/>
    <property type="match status" value="1"/>
</dbReference>
<keyword evidence="4" id="KW-1185">Reference proteome</keyword>
<dbReference type="InterPro" id="IPR018389">
    <property type="entry name" value="DctP_fam"/>
</dbReference>
<dbReference type="NCBIfam" id="NF037995">
    <property type="entry name" value="TRAP_S1"/>
    <property type="match status" value="1"/>
</dbReference>
<keyword evidence="1 2" id="KW-0732">Signal</keyword>
<dbReference type="Pfam" id="PF03480">
    <property type="entry name" value="DctP"/>
    <property type="match status" value="1"/>
</dbReference>
<dbReference type="PANTHER" id="PTHR33376:SF2">
    <property type="entry name" value="DICARBOXYLATE-BINDING PERIPLASMIC PROTEIN"/>
    <property type="match status" value="1"/>
</dbReference>
<organism evidence="3 4">
    <name type="scientific">Arthrobacter halodurans</name>
    <dbReference type="NCBI Taxonomy" id="516699"/>
    <lineage>
        <taxon>Bacteria</taxon>
        <taxon>Bacillati</taxon>
        <taxon>Actinomycetota</taxon>
        <taxon>Actinomycetes</taxon>
        <taxon>Micrococcales</taxon>
        <taxon>Micrococcaceae</taxon>
        <taxon>Arthrobacter</taxon>
    </lineage>
</organism>
<feature type="signal peptide" evidence="2">
    <location>
        <begin position="1"/>
        <end position="21"/>
    </location>
</feature>
<dbReference type="Gene3D" id="3.40.190.170">
    <property type="entry name" value="Bacterial extracellular solute-binding protein, family 7"/>
    <property type="match status" value="1"/>
</dbReference>
<dbReference type="EMBL" id="JBHDLJ010000003">
    <property type="protein sequence ID" value="MFB0833927.1"/>
    <property type="molecule type" value="Genomic_DNA"/>
</dbReference>
<accession>A0ABV4UKR7</accession>
<evidence type="ECO:0000313" key="3">
    <source>
        <dbReference type="EMBL" id="MFB0833927.1"/>
    </source>
</evidence>